<accession>A0A4Q0SQB9</accession>
<evidence type="ECO:0000313" key="2">
    <source>
        <dbReference type="Proteomes" id="UP000290565"/>
    </source>
</evidence>
<organism evidence="1 2">
    <name type="scientific">Bradyrhizobium zhanjiangense</name>
    <dbReference type="NCBI Taxonomy" id="1325107"/>
    <lineage>
        <taxon>Bacteria</taxon>
        <taxon>Pseudomonadati</taxon>
        <taxon>Pseudomonadota</taxon>
        <taxon>Alphaproteobacteria</taxon>
        <taxon>Hyphomicrobiales</taxon>
        <taxon>Nitrobacteraceae</taxon>
        <taxon>Bradyrhizobium</taxon>
    </lineage>
</organism>
<dbReference type="EMBL" id="LBJM01000023">
    <property type="protein sequence ID" value="RXH41070.1"/>
    <property type="molecule type" value="Genomic_DNA"/>
</dbReference>
<protein>
    <submittedName>
        <fullName evidence="1">Uncharacterized protein</fullName>
    </submittedName>
</protein>
<reference evidence="1 2" key="1">
    <citation type="submission" date="2015-04" db="EMBL/GenBank/DDBJ databases">
        <title>Comparative genomics of rhizobia nodulating Arachis hypogaea in China.</title>
        <authorList>
            <person name="Li Y."/>
        </authorList>
    </citation>
    <scope>NUCLEOTIDE SEQUENCE [LARGE SCALE GENOMIC DNA]</scope>
    <source>
        <strain evidence="1 2">CCBAU 51787</strain>
    </source>
</reference>
<proteinExistence type="predicted"/>
<evidence type="ECO:0000313" key="1">
    <source>
        <dbReference type="EMBL" id="RXH41070.1"/>
    </source>
</evidence>
<dbReference type="AlphaFoldDB" id="A0A4Q0SQB9"/>
<sequence length="82" mass="8793">MALSDQEKDEIAAEVRRQVIAFMTTPEFEQRAKAACAAIDRGELRTDAEIADALGLPENFVSFALGLAAREITAPNTGGRAN</sequence>
<name>A0A4Q0SQB9_9BRAD</name>
<dbReference type="RefSeq" id="WP_128944329.1">
    <property type="nucleotide sequence ID" value="NZ_LBJM01000023.1"/>
</dbReference>
<dbReference type="Proteomes" id="UP000290565">
    <property type="component" value="Unassembled WGS sequence"/>
</dbReference>
<gene>
    <name evidence="1" type="ORF">XH94_09510</name>
</gene>
<comment type="caution">
    <text evidence="1">The sequence shown here is derived from an EMBL/GenBank/DDBJ whole genome shotgun (WGS) entry which is preliminary data.</text>
</comment>